<dbReference type="GO" id="GO:0004519">
    <property type="term" value="F:endonuclease activity"/>
    <property type="evidence" value="ECO:0007669"/>
    <property type="project" value="UniProtKB-KW"/>
</dbReference>
<feature type="compositionally biased region" description="Low complexity" evidence="6">
    <location>
        <begin position="465"/>
        <end position="543"/>
    </location>
</feature>
<dbReference type="GO" id="GO:0005524">
    <property type="term" value="F:ATP binding"/>
    <property type="evidence" value="ECO:0007669"/>
    <property type="project" value="UniProtKB-KW"/>
</dbReference>
<evidence type="ECO:0000259" key="7">
    <source>
        <dbReference type="PROSITE" id="PS50893"/>
    </source>
</evidence>
<dbReference type="Proteomes" id="UP000532373">
    <property type="component" value="Unassembled WGS sequence"/>
</dbReference>
<dbReference type="EMBL" id="JACHGI010000002">
    <property type="protein sequence ID" value="MBB6465477.1"/>
    <property type="molecule type" value="Genomic_DNA"/>
</dbReference>
<protein>
    <submittedName>
        <fullName evidence="8">ABC-type branched-subunit amino acid transport system ATPase component/predicted flap endonuclease-1-like 5' DNA nuclease</fullName>
    </submittedName>
</protein>
<dbReference type="PROSITE" id="PS50893">
    <property type="entry name" value="ABC_TRANSPORTER_2"/>
    <property type="match status" value="1"/>
</dbReference>
<dbReference type="GO" id="GO:0005304">
    <property type="term" value="F:L-valine transmembrane transporter activity"/>
    <property type="evidence" value="ECO:0007669"/>
    <property type="project" value="TreeGrafter"/>
</dbReference>
<dbReference type="GO" id="GO:0005886">
    <property type="term" value="C:plasma membrane"/>
    <property type="evidence" value="ECO:0007669"/>
    <property type="project" value="TreeGrafter"/>
</dbReference>
<keyword evidence="8" id="KW-0255">Endonuclease</keyword>
<reference evidence="8 9" key="1">
    <citation type="submission" date="2020-08" db="EMBL/GenBank/DDBJ databases">
        <title>Genomic Encyclopedia of Type Strains, Phase IV (KMG-IV): sequencing the most valuable type-strain genomes for metagenomic binning, comparative biology and taxonomic classification.</title>
        <authorList>
            <person name="Goeker M."/>
        </authorList>
    </citation>
    <scope>NUCLEOTIDE SEQUENCE [LARGE SCALE GENOMIC DNA]</scope>
    <source>
        <strain evidence="8 9">DSM 17454</strain>
    </source>
</reference>
<keyword evidence="8" id="KW-0378">Hydrolase</keyword>
<dbReference type="PANTHER" id="PTHR45772:SF11">
    <property type="entry name" value="HIGH-AFFINITY BRANCHED-CHAIN AMINO ACID TRANSPORT ATP-BINDING PROTEIN LIVG"/>
    <property type="match status" value="1"/>
</dbReference>
<keyword evidence="2" id="KW-0813">Transport</keyword>
<dbReference type="PANTHER" id="PTHR45772">
    <property type="entry name" value="CONSERVED COMPONENT OF ABC TRANSPORTER FOR NATURAL AMINO ACIDS-RELATED"/>
    <property type="match status" value="1"/>
</dbReference>
<sequence>MNASASMNNSILQVEHLSMKFGGLVAIGDLSFEAKRGEITALIGPNGAGKTTVFNCITGFYKPTEGMIRFNGKEGGEFLLERMPDFQITAKAKVARTFQNIRLFSGMTLLENLLVAQHNKLMKASGYTVLGLLGLGGYRKASAESVDIAKHWLEKAELIDRADDPAGDLPYGAQRRLEIARAMCTGPELLCLDEPAAGLNPKESLALNTLLIDIKNNTGTSILLIEHDMSVVMQISDHVVVLEYGRKISDGDPMSVRTDPKVIAAYLGVDDEEVTTVLVEVGDEQVIEELEGVPDPAHGPGSSSSMMAGPVSDTIGHSDGHGEVVTVSKGASKAAQVEARDAARSVTTAAEAVAEKPKAKATKAKSAAAPAAGLMAAPKPAKAAPLAKTPAKPKIPATSAASVASVAKAKTGTAKPAVVKADAPKAAAKPAKAPAAKPAAKATAKPSAAAPKTVTAKAVLAKANAAPAPKATAKPAPSKPAAATTAKPTPAPKAAAGKAPVKAVAAPKAQAKSSKPVATPKTVTSAKPAASKASTAKVPVAKALADKPASKAPAAKAPAAKATDKPATKAATKSAAAPAVKATATKPAAKAAVTPAKAPAIKAATAAKAPAKAPAAKTIANVLAAPRGGVADRLIQIKGIGPVNEKKLNDHGIFHFDQVAGWKKSDIEAAEAYLAFDGRIEREDWVGQAKALAREAAKPAKAKRGGGK</sequence>
<dbReference type="InterPro" id="IPR051120">
    <property type="entry name" value="ABC_AA/LPS_Transport"/>
</dbReference>
<name>A0A8E1WDK0_9HYPH</name>
<feature type="region of interest" description="Disordered" evidence="6">
    <location>
        <begin position="412"/>
        <end position="451"/>
    </location>
</feature>
<feature type="region of interest" description="Disordered" evidence="6">
    <location>
        <begin position="465"/>
        <end position="592"/>
    </location>
</feature>
<evidence type="ECO:0000256" key="6">
    <source>
        <dbReference type="SAM" id="MobiDB-lite"/>
    </source>
</evidence>
<feature type="compositionally biased region" description="Low complexity" evidence="6">
    <location>
        <begin position="550"/>
        <end position="561"/>
    </location>
</feature>
<accession>A0A8E1WDK0</accession>
<dbReference type="GO" id="GO:0015808">
    <property type="term" value="P:L-alanine transport"/>
    <property type="evidence" value="ECO:0007669"/>
    <property type="project" value="TreeGrafter"/>
</dbReference>
<evidence type="ECO:0000313" key="9">
    <source>
        <dbReference type="Proteomes" id="UP000532373"/>
    </source>
</evidence>
<dbReference type="SMART" id="SM00382">
    <property type="entry name" value="AAA"/>
    <property type="match status" value="1"/>
</dbReference>
<keyword evidence="5" id="KW-0029">Amino-acid transport</keyword>
<keyword evidence="8" id="KW-0540">Nuclease</keyword>
<comment type="similarity">
    <text evidence="1">Belongs to the ABC transporter superfamily.</text>
</comment>
<dbReference type="GO" id="GO:0016887">
    <property type="term" value="F:ATP hydrolysis activity"/>
    <property type="evidence" value="ECO:0007669"/>
    <property type="project" value="InterPro"/>
</dbReference>
<evidence type="ECO:0000256" key="5">
    <source>
        <dbReference type="ARBA" id="ARBA00022970"/>
    </source>
</evidence>
<evidence type="ECO:0000256" key="2">
    <source>
        <dbReference type="ARBA" id="ARBA00022448"/>
    </source>
</evidence>
<evidence type="ECO:0000313" key="8">
    <source>
        <dbReference type="EMBL" id="MBB6465477.1"/>
    </source>
</evidence>
<dbReference type="GO" id="GO:1903806">
    <property type="term" value="P:L-isoleucine import across plasma membrane"/>
    <property type="evidence" value="ECO:0007669"/>
    <property type="project" value="TreeGrafter"/>
</dbReference>
<gene>
    <name evidence="8" type="ORF">HNQ96_001335</name>
</gene>
<dbReference type="GO" id="GO:0042941">
    <property type="term" value="P:D-alanine transmembrane transport"/>
    <property type="evidence" value="ECO:0007669"/>
    <property type="project" value="TreeGrafter"/>
</dbReference>
<dbReference type="Pfam" id="PF12399">
    <property type="entry name" value="BCA_ABC_TP_C"/>
    <property type="match status" value="1"/>
</dbReference>
<dbReference type="GO" id="GO:0015192">
    <property type="term" value="F:L-phenylalanine transmembrane transporter activity"/>
    <property type="evidence" value="ECO:0007669"/>
    <property type="project" value="TreeGrafter"/>
</dbReference>
<dbReference type="GO" id="GO:0015188">
    <property type="term" value="F:L-isoleucine transmembrane transporter activity"/>
    <property type="evidence" value="ECO:0007669"/>
    <property type="project" value="TreeGrafter"/>
</dbReference>
<dbReference type="Pfam" id="PF00005">
    <property type="entry name" value="ABC_tran"/>
    <property type="match status" value="1"/>
</dbReference>
<organism evidence="8 9">
    <name type="scientific">Aminobacter carboxidus</name>
    <dbReference type="NCBI Taxonomy" id="376165"/>
    <lineage>
        <taxon>Bacteria</taxon>
        <taxon>Pseudomonadati</taxon>
        <taxon>Pseudomonadota</taxon>
        <taxon>Alphaproteobacteria</taxon>
        <taxon>Hyphomicrobiales</taxon>
        <taxon>Phyllobacteriaceae</taxon>
        <taxon>Aminobacter</taxon>
    </lineage>
</organism>
<proteinExistence type="inferred from homology"/>
<dbReference type="GO" id="GO:1903805">
    <property type="term" value="P:L-valine import across plasma membrane"/>
    <property type="evidence" value="ECO:0007669"/>
    <property type="project" value="TreeGrafter"/>
</dbReference>
<dbReference type="Gene3D" id="3.40.50.300">
    <property type="entry name" value="P-loop containing nucleotide triphosphate hydrolases"/>
    <property type="match status" value="1"/>
</dbReference>
<feature type="domain" description="ABC transporter" evidence="7">
    <location>
        <begin position="12"/>
        <end position="269"/>
    </location>
</feature>
<dbReference type="InterPro" id="IPR003439">
    <property type="entry name" value="ABC_transporter-like_ATP-bd"/>
</dbReference>
<evidence type="ECO:0000256" key="3">
    <source>
        <dbReference type="ARBA" id="ARBA00022741"/>
    </source>
</evidence>
<keyword evidence="3" id="KW-0547">Nucleotide-binding</keyword>
<dbReference type="InterPro" id="IPR027417">
    <property type="entry name" value="P-loop_NTPase"/>
</dbReference>
<dbReference type="SUPFAM" id="SSF52540">
    <property type="entry name" value="P-loop containing nucleoside triphosphate hydrolases"/>
    <property type="match status" value="1"/>
</dbReference>
<feature type="compositionally biased region" description="Low complexity" evidence="6">
    <location>
        <begin position="568"/>
        <end position="592"/>
    </location>
</feature>
<dbReference type="InterPro" id="IPR003593">
    <property type="entry name" value="AAA+_ATPase"/>
</dbReference>
<evidence type="ECO:0000256" key="1">
    <source>
        <dbReference type="ARBA" id="ARBA00005417"/>
    </source>
</evidence>
<dbReference type="FunFam" id="3.40.50.300:FF:000421">
    <property type="entry name" value="Branched-chain amino acid ABC transporter ATP-binding protein"/>
    <property type="match status" value="1"/>
</dbReference>
<evidence type="ECO:0000256" key="4">
    <source>
        <dbReference type="ARBA" id="ARBA00022840"/>
    </source>
</evidence>
<dbReference type="AlphaFoldDB" id="A0A8E1WDK0"/>
<dbReference type="InterPro" id="IPR032823">
    <property type="entry name" value="BCA_ABC_TP_C"/>
</dbReference>
<dbReference type="CDD" id="cd03219">
    <property type="entry name" value="ABC_Mj1267_LivG_branched"/>
    <property type="match status" value="1"/>
</dbReference>
<comment type="caution">
    <text evidence="8">The sequence shown here is derived from an EMBL/GenBank/DDBJ whole genome shotgun (WGS) entry which is preliminary data.</text>
</comment>
<keyword evidence="4" id="KW-0067">ATP-binding</keyword>